<dbReference type="Proteomes" id="UP000504606">
    <property type="component" value="Unplaced"/>
</dbReference>
<feature type="compositionally biased region" description="Low complexity" evidence="1">
    <location>
        <begin position="570"/>
        <end position="584"/>
    </location>
</feature>
<accession>A0A9C6WW67</accession>
<evidence type="ECO:0000259" key="2">
    <source>
        <dbReference type="SMART" id="SM00462"/>
    </source>
</evidence>
<feature type="compositionally biased region" description="Acidic residues" evidence="1">
    <location>
        <begin position="560"/>
        <end position="569"/>
    </location>
</feature>
<dbReference type="SUPFAM" id="SSF50729">
    <property type="entry name" value="PH domain-like"/>
    <property type="match status" value="1"/>
</dbReference>
<dbReference type="GeneID" id="113216747"/>
<dbReference type="InterPro" id="IPR051133">
    <property type="entry name" value="Adapter_Engulfment-Domain"/>
</dbReference>
<feature type="region of interest" description="Disordered" evidence="1">
    <location>
        <begin position="157"/>
        <end position="178"/>
    </location>
</feature>
<sequence length="722" mass="80061">MSVPVVPLVPTVPAPGAALLPVVVPMSLPAEAARGLRLVVNPQEWAQVRAKREDPPAPLRRTSASASAASVPTSRRSSDDVDTVDYPLTPTTPESPDTHVQIFEYLKTNCRTEEYVDKIVPSLVRDPRSLKDIPEMSRTLTGLPDVRDDKDILHDLGHKSVQDGDEDDDADLARPPKPSVVSLPVNLLRYLDESRCTTPHQPGRRRMSSLASTLSLSQLSQRLPLPRHLRQFTVKNIKMSLNKLCRRRSVVITESDPTYKVAYLGNVLTGWAKGEGCAEKPLSTLWKNYTASNKPDVNMKVAVTRSGLKATTREHGLTEYWSHRITHCAAPAAFPRVFCWVYRHEGRKLKQELRCHAVLCAREDQARRMAQQLTERLALALLEFRRDKQSREQARLSLANALHDNPSLPQRKLLLSTGASNYRPPLERSKSAPKLSSIEEVAEEDEAGGVLVFGHPHAVARFLREERLAGARRQRFRESLRRKIAARLSEEAEEPEDPFREDPRRETLTVVRVNSIEEVPDPDPAPPGAREPPLPLHHHQPPAGVPAGPAGPKARTYLLDAEDTAESDEGSSSLQSISSDGTTSLTHSHSRTDSGEDFCLGADALKTSQHLPDHDDGMVSSWEGAALAMALAGRAERDVLAEGDDFDDNVSDESGYVEAPSEASEALHHHALALRVNHRVDRRVDRRVRVDHMVDHRLDHRVEHSLAKACAEACSLRQGLQV</sequence>
<feature type="compositionally biased region" description="Basic and acidic residues" evidence="1">
    <location>
        <begin position="497"/>
        <end position="507"/>
    </location>
</feature>
<dbReference type="RefSeq" id="XP_052123766.1">
    <property type="nucleotide sequence ID" value="XM_052267806.1"/>
</dbReference>
<dbReference type="KEGG" id="foc:113216747"/>
<dbReference type="AlphaFoldDB" id="A0A9C6WW67"/>
<protein>
    <submittedName>
        <fullName evidence="4 5">Uncharacterized protein LOC113216747</fullName>
    </submittedName>
</protein>
<dbReference type="RefSeq" id="XP_052123765.1">
    <property type="nucleotide sequence ID" value="XM_052267805.1"/>
</dbReference>
<organism evidence="3 5">
    <name type="scientific">Frankliniella occidentalis</name>
    <name type="common">Western flower thrips</name>
    <name type="synonym">Euthrips occidentalis</name>
    <dbReference type="NCBI Taxonomy" id="133901"/>
    <lineage>
        <taxon>Eukaryota</taxon>
        <taxon>Metazoa</taxon>
        <taxon>Ecdysozoa</taxon>
        <taxon>Arthropoda</taxon>
        <taxon>Hexapoda</taxon>
        <taxon>Insecta</taxon>
        <taxon>Pterygota</taxon>
        <taxon>Neoptera</taxon>
        <taxon>Paraneoptera</taxon>
        <taxon>Thysanoptera</taxon>
        <taxon>Terebrantia</taxon>
        <taxon>Thripoidea</taxon>
        <taxon>Thripidae</taxon>
        <taxon>Frankliniella</taxon>
    </lineage>
</organism>
<evidence type="ECO:0000256" key="1">
    <source>
        <dbReference type="SAM" id="MobiDB-lite"/>
    </source>
</evidence>
<feature type="compositionally biased region" description="Low complexity" evidence="1">
    <location>
        <begin position="59"/>
        <end position="75"/>
    </location>
</feature>
<dbReference type="SMART" id="SM00462">
    <property type="entry name" value="PTB"/>
    <property type="match status" value="1"/>
</dbReference>
<dbReference type="PANTHER" id="PTHR11232:SF2">
    <property type="entry name" value="FI05246P"/>
    <property type="match status" value="1"/>
</dbReference>
<evidence type="ECO:0000313" key="5">
    <source>
        <dbReference type="RefSeq" id="XP_052123766.1"/>
    </source>
</evidence>
<dbReference type="PANTHER" id="PTHR11232">
    <property type="entry name" value="PHOSPHOTYROSINE INTERACTION DOMAIN-CONTAINING FAMILY MEMBER"/>
    <property type="match status" value="1"/>
</dbReference>
<dbReference type="Gene3D" id="2.30.29.30">
    <property type="entry name" value="Pleckstrin-homology domain (PH domain)/Phosphotyrosine-binding domain (PTB)"/>
    <property type="match status" value="1"/>
</dbReference>
<dbReference type="InterPro" id="IPR033930">
    <property type="entry name" value="FAM43A/B_PTB"/>
</dbReference>
<feature type="region of interest" description="Disordered" evidence="1">
    <location>
        <begin position="49"/>
        <end position="95"/>
    </location>
</feature>
<dbReference type="OrthoDB" id="5962185at2759"/>
<feature type="domain" description="PID" evidence="2">
    <location>
        <begin position="254"/>
        <end position="390"/>
    </location>
</feature>
<proteinExistence type="predicted"/>
<feature type="compositionally biased region" description="Low complexity" evidence="1">
    <location>
        <begin position="541"/>
        <end position="552"/>
    </location>
</feature>
<feature type="region of interest" description="Disordered" evidence="1">
    <location>
        <begin position="488"/>
        <end position="593"/>
    </location>
</feature>
<dbReference type="InterPro" id="IPR006020">
    <property type="entry name" value="PTB/PI_dom"/>
</dbReference>
<evidence type="ECO:0000313" key="3">
    <source>
        <dbReference type="Proteomes" id="UP000504606"/>
    </source>
</evidence>
<dbReference type="InterPro" id="IPR011993">
    <property type="entry name" value="PH-like_dom_sf"/>
</dbReference>
<reference evidence="4 5" key="1">
    <citation type="submission" date="2025-04" db="UniProtKB">
        <authorList>
            <consortium name="RefSeq"/>
        </authorList>
    </citation>
    <scope>IDENTIFICATION</scope>
    <source>
        <tissue evidence="4 5">Whole organism</tissue>
    </source>
</reference>
<gene>
    <name evidence="4 5" type="primary">LOC113216747</name>
</gene>
<keyword evidence="3" id="KW-1185">Reference proteome</keyword>
<feature type="compositionally biased region" description="Pro residues" evidence="1">
    <location>
        <begin position="522"/>
        <end position="535"/>
    </location>
</feature>
<dbReference type="CDD" id="cd01214">
    <property type="entry name" value="PTB_FAM43A"/>
    <property type="match status" value="1"/>
</dbReference>
<evidence type="ECO:0000313" key="4">
    <source>
        <dbReference type="RefSeq" id="XP_052123765.1"/>
    </source>
</evidence>
<dbReference type="Pfam" id="PF14719">
    <property type="entry name" value="PID_2"/>
    <property type="match status" value="1"/>
</dbReference>
<name>A0A9C6WW67_FRAOC</name>